<keyword evidence="8" id="KW-0812">Transmembrane</keyword>
<dbReference type="InParanoid" id="A0A3Q1IKP1"/>
<feature type="transmembrane region" description="Helical" evidence="8">
    <location>
        <begin position="51"/>
        <end position="69"/>
    </location>
</feature>
<feature type="domain" description="Ig-like" evidence="9">
    <location>
        <begin position="71"/>
        <end position="181"/>
    </location>
</feature>
<dbReference type="PANTHER" id="PTHR24100:SF151">
    <property type="entry name" value="ICOS LIGAND"/>
    <property type="match status" value="1"/>
</dbReference>
<reference evidence="10" key="3">
    <citation type="submission" date="2025-09" db="UniProtKB">
        <authorList>
            <consortium name="Ensembl"/>
        </authorList>
    </citation>
    <scope>IDENTIFICATION</scope>
</reference>
<dbReference type="Proteomes" id="UP000265040">
    <property type="component" value="Chromosome 18"/>
</dbReference>
<comment type="subcellular location">
    <subcellularLocation>
        <location evidence="1">Membrane</location>
    </subcellularLocation>
</comment>
<dbReference type="InterPro" id="IPR050504">
    <property type="entry name" value="IgSF_BTN/MOG"/>
</dbReference>
<dbReference type="InterPro" id="IPR003599">
    <property type="entry name" value="Ig_sub"/>
</dbReference>
<feature type="compositionally biased region" description="Basic and acidic residues" evidence="7">
    <location>
        <begin position="216"/>
        <end position="227"/>
    </location>
</feature>
<dbReference type="GeneID" id="113168106"/>
<dbReference type="InterPro" id="IPR013106">
    <property type="entry name" value="Ig_V-set"/>
</dbReference>
<evidence type="ECO:0000256" key="8">
    <source>
        <dbReference type="SAM" id="Phobius"/>
    </source>
</evidence>
<evidence type="ECO:0000313" key="10">
    <source>
        <dbReference type="Ensembl" id="ENSATEP00000019834.2"/>
    </source>
</evidence>
<evidence type="ECO:0000256" key="1">
    <source>
        <dbReference type="ARBA" id="ARBA00004370"/>
    </source>
</evidence>
<accession>A0A3Q1IKP1</accession>
<evidence type="ECO:0000256" key="4">
    <source>
        <dbReference type="ARBA" id="ARBA00023157"/>
    </source>
</evidence>
<dbReference type="InterPro" id="IPR036179">
    <property type="entry name" value="Ig-like_dom_sf"/>
</dbReference>
<dbReference type="GO" id="GO:0009897">
    <property type="term" value="C:external side of plasma membrane"/>
    <property type="evidence" value="ECO:0007669"/>
    <property type="project" value="TreeGrafter"/>
</dbReference>
<evidence type="ECO:0000256" key="6">
    <source>
        <dbReference type="ARBA" id="ARBA00023319"/>
    </source>
</evidence>
<proteinExistence type="predicted"/>
<feature type="region of interest" description="Disordered" evidence="7">
    <location>
        <begin position="208"/>
        <end position="227"/>
    </location>
</feature>
<dbReference type="GO" id="GO:0001817">
    <property type="term" value="P:regulation of cytokine production"/>
    <property type="evidence" value="ECO:0007669"/>
    <property type="project" value="TreeGrafter"/>
</dbReference>
<dbReference type="SUPFAM" id="SSF48726">
    <property type="entry name" value="Immunoglobulin"/>
    <property type="match status" value="1"/>
</dbReference>
<sequence length="278" mass="31451">MGFQCVDHASYDATVGGYKASLSADSFNSSQTETRVCFSVFILFKIHMMELIYTFPLWTFILFSSFFACSPVKGESLVIGSHQPIIAAPHDDVILPCHLDPPFNVEGLTVEWSKPDLKPDPADRLSRVEYVHLYRDRREVTDMKLPSYVSRTSLFTHDLKHGNISLKISNVTLADTGRYRCFIPKLKSRVKESVVQLVVDPDLIKTSTTETPLDPSDLRTPDPEVRTEVKGGRDRMRIWVPLLVFFVLLLGGVGAYFYKRLCKDDLKNESTHSNSTLV</sequence>
<name>A0A3Q1IKP1_ANATE</name>
<organism evidence="10 11">
    <name type="scientific">Anabas testudineus</name>
    <name type="common">Climbing perch</name>
    <name type="synonym">Anthias testudineus</name>
    <dbReference type="NCBI Taxonomy" id="64144"/>
    <lineage>
        <taxon>Eukaryota</taxon>
        <taxon>Metazoa</taxon>
        <taxon>Chordata</taxon>
        <taxon>Craniata</taxon>
        <taxon>Vertebrata</taxon>
        <taxon>Euteleostomi</taxon>
        <taxon>Actinopterygii</taxon>
        <taxon>Neopterygii</taxon>
        <taxon>Teleostei</taxon>
        <taxon>Neoteleostei</taxon>
        <taxon>Acanthomorphata</taxon>
        <taxon>Anabantaria</taxon>
        <taxon>Anabantiformes</taxon>
        <taxon>Anabantoidei</taxon>
        <taxon>Anabantidae</taxon>
        <taxon>Anabas</taxon>
    </lineage>
</organism>
<dbReference type="OrthoDB" id="9898017at2759"/>
<dbReference type="PROSITE" id="PS50835">
    <property type="entry name" value="IG_LIKE"/>
    <property type="match status" value="1"/>
</dbReference>
<dbReference type="GO" id="GO:0005102">
    <property type="term" value="F:signaling receptor binding"/>
    <property type="evidence" value="ECO:0007669"/>
    <property type="project" value="TreeGrafter"/>
</dbReference>
<evidence type="ECO:0000256" key="7">
    <source>
        <dbReference type="SAM" id="MobiDB-lite"/>
    </source>
</evidence>
<dbReference type="FunFam" id="2.60.40.10:FF:000142">
    <property type="entry name" value="V-set domain-containing T-cell activation inhibitor 1"/>
    <property type="match status" value="1"/>
</dbReference>
<dbReference type="Pfam" id="PF07686">
    <property type="entry name" value="V-set"/>
    <property type="match status" value="1"/>
</dbReference>
<keyword evidence="2" id="KW-0732">Signal</keyword>
<dbReference type="STRING" id="64144.ENSATEP00000019834"/>
<evidence type="ECO:0000256" key="5">
    <source>
        <dbReference type="ARBA" id="ARBA00023180"/>
    </source>
</evidence>
<dbReference type="GeneTree" id="ENSGT01050000244843"/>
<evidence type="ECO:0000256" key="3">
    <source>
        <dbReference type="ARBA" id="ARBA00023136"/>
    </source>
</evidence>
<dbReference type="AlphaFoldDB" id="A0A3Q1IKP1"/>
<keyword evidence="4" id="KW-1015">Disulfide bond</keyword>
<keyword evidence="3 8" id="KW-0472">Membrane</keyword>
<keyword evidence="6" id="KW-0393">Immunoglobulin domain</keyword>
<keyword evidence="11" id="KW-1185">Reference proteome</keyword>
<dbReference type="Ensembl" id="ENSATET00000020177.3">
    <property type="protein sequence ID" value="ENSATEP00000019834.2"/>
    <property type="gene ID" value="ENSATEG00000030192.2"/>
</dbReference>
<dbReference type="InterPro" id="IPR013783">
    <property type="entry name" value="Ig-like_fold"/>
</dbReference>
<evidence type="ECO:0000256" key="2">
    <source>
        <dbReference type="ARBA" id="ARBA00022729"/>
    </source>
</evidence>
<dbReference type="GO" id="GO:1903037">
    <property type="term" value="P:regulation of leukocyte cell-cell adhesion"/>
    <property type="evidence" value="ECO:0007669"/>
    <property type="project" value="UniProtKB-ARBA"/>
</dbReference>
<keyword evidence="8" id="KW-1133">Transmembrane helix</keyword>
<reference evidence="10" key="1">
    <citation type="submission" date="2021-04" db="EMBL/GenBank/DDBJ databases">
        <authorList>
            <consortium name="Wellcome Sanger Institute Data Sharing"/>
        </authorList>
    </citation>
    <scope>NUCLEOTIDE SEQUENCE [LARGE SCALE GENOMIC DNA]</scope>
</reference>
<keyword evidence="5" id="KW-0325">Glycoprotein</keyword>
<dbReference type="InterPro" id="IPR007110">
    <property type="entry name" value="Ig-like_dom"/>
</dbReference>
<feature type="transmembrane region" description="Helical" evidence="8">
    <location>
        <begin position="238"/>
        <end position="258"/>
    </location>
</feature>
<dbReference type="PANTHER" id="PTHR24100">
    <property type="entry name" value="BUTYROPHILIN"/>
    <property type="match status" value="1"/>
</dbReference>
<evidence type="ECO:0000259" key="9">
    <source>
        <dbReference type="PROSITE" id="PS50835"/>
    </source>
</evidence>
<dbReference type="GO" id="GO:0050863">
    <property type="term" value="P:regulation of T cell activation"/>
    <property type="evidence" value="ECO:0007669"/>
    <property type="project" value="UniProtKB-ARBA"/>
</dbReference>
<dbReference type="RefSeq" id="XP_026224896.1">
    <property type="nucleotide sequence ID" value="XM_026369111.1"/>
</dbReference>
<dbReference type="SMART" id="SM00409">
    <property type="entry name" value="IG"/>
    <property type="match status" value="1"/>
</dbReference>
<protein>
    <recommendedName>
        <fullName evidence="9">Ig-like domain-containing protein</fullName>
    </recommendedName>
</protein>
<reference evidence="10" key="2">
    <citation type="submission" date="2025-08" db="UniProtKB">
        <authorList>
            <consortium name="Ensembl"/>
        </authorList>
    </citation>
    <scope>IDENTIFICATION</scope>
</reference>
<evidence type="ECO:0000313" key="11">
    <source>
        <dbReference type="Proteomes" id="UP000265040"/>
    </source>
</evidence>
<dbReference type="GO" id="GO:0050852">
    <property type="term" value="P:T cell receptor signaling pathway"/>
    <property type="evidence" value="ECO:0007669"/>
    <property type="project" value="TreeGrafter"/>
</dbReference>
<dbReference type="Gene3D" id="2.60.40.10">
    <property type="entry name" value="Immunoglobulins"/>
    <property type="match status" value="1"/>
</dbReference>